<organism evidence="1 2">
    <name type="scientific">Clostridium saccharobutylicum</name>
    <dbReference type="NCBI Taxonomy" id="169679"/>
    <lineage>
        <taxon>Bacteria</taxon>
        <taxon>Bacillati</taxon>
        <taxon>Bacillota</taxon>
        <taxon>Clostridia</taxon>
        <taxon>Eubacteriales</taxon>
        <taxon>Clostridiaceae</taxon>
        <taxon>Clostridium</taxon>
    </lineage>
</organism>
<gene>
    <name evidence="1" type="ORF">CLOSAC_26810</name>
</gene>
<evidence type="ECO:0000313" key="2">
    <source>
        <dbReference type="Proteomes" id="UP000191154"/>
    </source>
</evidence>
<dbReference type="Proteomes" id="UP000191154">
    <property type="component" value="Unassembled WGS sequence"/>
</dbReference>
<dbReference type="AlphaFoldDB" id="A0A1S8N418"/>
<protein>
    <submittedName>
        <fullName evidence="1">Uncharacterized protein</fullName>
    </submittedName>
</protein>
<comment type="caution">
    <text evidence="1">The sequence shown here is derived from an EMBL/GenBank/DDBJ whole genome shotgun (WGS) entry which is preliminary data.</text>
</comment>
<name>A0A1S8N418_CLOSA</name>
<sequence>MVIKIINVDAYRYQYRKRKPYNNFKRIKRKSSLFVDILNDIEELKDDGIITIDNINIKIDQAIKSHSKK</sequence>
<proteinExistence type="predicted"/>
<accession>A0A1S8N418</accession>
<evidence type="ECO:0000313" key="1">
    <source>
        <dbReference type="EMBL" id="OOM11138.1"/>
    </source>
</evidence>
<dbReference type="EMBL" id="LZYZ01000005">
    <property type="protein sequence ID" value="OOM11138.1"/>
    <property type="molecule type" value="Genomic_DNA"/>
</dbReference>
<reference evidence="1 2" key="1">
    <citation type="submission" date="2016-05" db="EMBL/GenBank/DDBJ databases">
        <title>Microbial solvent formation.</title>
        <authorList>
            <person name="Poehlein A."/>
            <person name="Montoya Solano J.D."/>
            <person name="Flitsch S."/>
            <person name="Krabben P."/>
            <person name="Duerre P."/>
            <person name="Daniel R."/>
        </authorList>
    </citation>
    <scope>NUCLEOTIDE SEQUENCE [LARGE SCALE GENOMIC DNA]</scope>
    <source>
        <strain evidence="1 2">L1-8</strain>
    </source>
</reference>
<dbReference type="RefSeq" id="WP_077865854.1">
    <property type="nucleotide sequence ID" value="NZ_LZYZ01000005.1"/>
</dbReference>